<dbReference type="AlphaFoldDB" id="A0A401H6S9"/>
<evidence type="ECO:0000313" key="7">
    <source>
        <dbReference type="Proteomes" id="UP000287166"/>
    </source>
</evidence>
<dbReference type="EMBL" id="BFAD01000018">
    <property type="protein sequence ID" value="GBE90089.1"/>
    <property type="molecule type" value="Genomic_DNA"/>
</dbReference>
<name>A0A401H6S9_9APHY</name>
<dbReference type="STRING" id="139825.A0A401H6S9"/>
<evidence type="ECO:0000256" key="2">
    <source>
        <dbReference type="ARBA" id="ARBA00022771"/>
    </source>
</evidence>
<keyword evidence="7" id="KW-1185">Reference proteome</keyword>
<comment type="caution">
    <text evidence="6">The sequence shown here is derived from an EMBL/GenBank/DDBJ whole genome shotgun (WGS) entry which is preliminary data.</text>
</comment>
<feature type="domain" description="MYND-type" evidence="5">
    <location>
        <begin position="10"/>
        <end position="50"/>
    </location>
</feature>
<dbReference type="GO" id="GO:0008270">
    <property type="term" value="F:zinc ion binding"/>
    <property type="evidence" value="ECO:0007669"/>
    <property type="project" value="UniProtKB-KW"/>
</dbReference>
<proteinExistence type="predicted"/>
<reference evidence="6 7" key="1">
    <citation type="journal article" date="2018" name="Sci. Rep.">
        <title>Genome sequence of the cauliflower mushroom Sparassis crispa (Hanabiratake) and its association with beneficial usage.</title>
        <authorList>
            <person name="Kiyama R."/>
            <person name="Furutani Y."/>
            <person name="Kawaguchi K."/>
            <person name="Nakanishi T."/>
        </authorList>
    </citation>
    <scope>NUCLEOTIDE SEQUENCE [LARGE SCALE GENOMIC DNA]</scope>
</reference>
<keyword evidence="1" id="KW-0479">Metal-binding</keyword>
<dbReference type="PROSITE" id="PS50865">
    <property type="entry name" value="ZF_MYND_2"/>
    <property type="match status" value="1"/>
</dbReference>
<evidence type="ECO:0000256" key="4">
    <source>
        <dbReference type="PROSITE-ProRule" id="PRU00134"/>
    </source>
</evidence>
<accession>A0A401H6S9</accession>
<evidence type="ECO:0000256" key="1">
    <source>
        <dbReference type="ARBA" id="ARBA00022723"/>
    </source>
</evidence>
<gene>
    <name evidence="6" type="ORF">SCP_1801130</name>
</gene>
<sequence length="234" mass="26397">MSLKSQMSKCSTCYISATEKPLQKCARCKAAKYCSKECQKADWKNHKVNCMNNATLAEALKEHDSTPLGQLARLSIPDNISMYELDQRLEGWVKFHNPTLMGSALHALELSRDIMRTRSHVMYVKLAARPRSEHGNAVGKFFRVIDAYPVAVAEARQWPEPWPASLNALKEMQELHASNGRPGNTAAAMVECYPLAVQTVPFGSIPNMDDLPPLPNWKDVLIEEVDAGRRFRWR</sequence>
<organism evidence="6 7">
    <name type="scientific">Sparassis crispa</name>
    <dbReference type="NCBI Taxonomy" id="139825"/>
    <lineage>
        <taxon>Eukaryota</taxon>
        <taxon>Fungi</taxon>
        <taxon>Dikarya</taxon>
        <taxon>Basidiomycota</taxon>
        <taxon>Agaricomycotina</taxon>
        <taxon>Agaricomycetes</taxon>
        <taxon>Polyporales</taxon>
        <taxon>Sparassidaceae</taxon>
        <taxon>Sparassis</taxon>
    </lineage>
</organism>
<dbReference type="Proteomes" id="UP000287166">
    <property type="component" value="Unassembled WGS sequence"/>
</dbReference>
<dbReference type="Gene3D" id="6.10.140.2220">
    <property type="match status" value="1"/>
</dbReference>
<evidence type="ECO:0000259" key="5">
    <source>
        <dbReference type="PROSITE" id="PS50865"/>
    </source>
</evidence>
<dbReference type="PROSITE" id="PS01360">
    <property type="entry name" value="ZF_MYND_1"/>
    <property type="match status" value="1"/>
</dbReference>
<dbReference type="SUPFAM" id="SSF144232">
    <property type="entry name" value="HIT/MYND zinc finger-like"/>
    <property type="match status" value="1"/>
</dbReference>
<evidence type="ECO:0000256" key="3">
    <source>
        <dbReference type="ARBA" id="ARBA00022833"/>
    </source>
</evidence>
<dbReference type="Pfam" id="PF01753">
    <property type="entry name" value="zf-MYND"/>
    <property type="match status" value="1"/>
</dbReference>
<dbReference type="InParanoid" id="A0A401H6S9"/>
<keyword evidence="2 4" id="KW-0863">Zinc-finger</keyword>
<dbReference type="RefSeq" id="XP_027621002.1">
    <property type="nucleotide sequence ID" value="XM_027765201.1"/>
</dbReference>
<dbReference type="OrthoDB" id="432970at2759"/>
<keyword evidence="3" id="KW-0862">Zinc</keyword>
<evidence type="ECO:0000313" key="6">
    <source>
        <dbReference type="EMBL" id="GBE90089.1"/>
    </source>
</evidence>
<protein>
    <recommendedName>
        <fullName evidence="5">MYND-type domain-containing protein</fullName>
    </recommendedName>
</protein>
<dbReference type="GeneID" id="38787006"/>
<dbReference type="InterPro" id="IPR002893">
    <property type="entry name" value="Znf_MYND"/>
</dbReference>